<name>A0ACC8XG15_9FIRM</name>
<gene>
    <name evidence="1" type="ORF">AN396_01870</name>
</gene>
<evidence type="ECO:0000313" key="2">
    <source>
        <dbReference type="Proteomes" id="UP000188605"/>
    </source>
</evidence>
<dbReference type="EMBL" id="LJDB01000014">
    <property type="protein sequence ID" value="ONI42360.1"/>
    <property type="molecule type" value="Genomic_DNA"/>
</dbReference>
<sequence>MITLNNEKVWLYNNQEIVLDSEKAGSAVLSGITEDVAKANTMAAKIFASHNESTDNNYLRLKFDSLTSHDLTYVGAIQTAKASGLEKFPIPYILTNCHNSLCAVGGTLNDDDHIFGLTSAKKYGGIFVPANQSVIHQYMREMWAGCGKMILGTDSHTRYGALGCMGIGEGAGELVKQLLNNTYDMKNPEVIAVYLDGKLQDGVGPQDVSLALIREVFDNGFVKNKVMEFVGPGVKGLSMDFRNGIDVMTTETTCLSSVWTTDEKVKEYYEIHKRPEEFKELKPGKVALYDGLIKIDLSKVECMIALPFHPKNAYTIKEFKANTEEILEKTEKAAQKQISNPKLSLDLRSKIKGGEFYVDQAEIAGCAGGMYDNIQAARDILGDNNLTDEYFSLNIYPASTPIFSKMLDDGSAKDLTQNGAILKTAFCGPCFGAGDVPAHGSISIRHTTRNFPNREGSKPSEGQLTSVALMDARSIAATALNGGKLTAATELPNFVEPNRPYTFDDVPYKRVYDGFGKPDQNAELKFGPNITEWPEMVELKDDILLKVSSVIKDDVTTTDELIPSGDAATYRSNPKRMSDYTLSRRDPEYVGSAKEILALEEERRLVDKGEKTDTSEELTKLVKYIDKNANPIEFAKTTGFGSVVYAVKPGDGSAREQAVSCQKVLGGLANITVEFATKRYRSNLVNWGILPFTADPSVMDKLSREEYIYIKGIRESLAKGVKIIDATLYRHDGTTEQLQLFLNDIEPEEKEVLLNGSLINFYKNVANS</sequence>
<accession>A0ACC8XG15</accession>
<proteinExistence type="predicted"/>
<dbReference type="Proteomes" id="UP000188605">
    <property type="component" value="Unassembled WGS sequence"/>
</dbReference>
<evidence type="ECO:0000313" key="1">
    <source>
        <dbReference type="EMBL" id="ONI42360.1"/>
    </source>
</evidence>
<organism evidence="1 2">
    <name type="scientific">Candidatus Epulonipiscium fishelsonii</name>
    <dbReference type="NCBI Taxonomy" id="77094"/>
    <lineage>
        <taxon>Bacteria</taxon>
        <taxon>Bacillati</taxon>
        <taxon>Bacillota</taxon>
        <taxon>Clostridia</taxon>
        <taxon>Lachnospirales</taxon>
        <taxon>Lachnospiraceae</taxon>
        <taxon>Candidatus Epulonipiscium</taxon>
    </lineage>
</organism>
<protein>
    <submittedName>
        <fullName evidence="1">Hydratase</fullName>
    </submittedName>
</protein>
<reference evidence="1" key="1">
    <citation type="submission" date="2016-08" db="EMBL/GenBank/DDBJ databases">
        <authorList>
            <person name="Ngugi D.K."/>
            <person name="Miyake S."/>
            <person name="Stingl U."/>
        </authorList>
    </citation>
    <scope>NUCLEOTIDE SEQUENCE</scope>
    <source>
        <strain evidence="1">SCG-B11WGA-EpuloA1</strain>
    </source>
</reference>
<keyword evidence="2" id="KW-1185">Reference proteome</keyword>
<comment type="caution">
    <text evidence="1">The sequence shown here is derived from an EMBL/GenBank/DDBJ whole genome shotgun (WGS) entry which is preliminary data.</text>
</comment>